<evidence type="ECO:0000313" key="1">
    <source>
        <dbReference type="EMBL" id="CDQ92414.1"/>
    </source>
</evidence>
<dbReference type="Proteomes" id="UP000193380">
    <property type="component" value="Unassembled WGS sequence"/>
</dbReference>
<dbReference type="AlphaFoldDB" id="A0A060YSH7"/>
<dbReference type="EMBL" id="FR913210">
    <property type="protein sequence ID" value="CDQ92414.1"/>
    <property type="molecule type" value="Genomic_DNA"/>
</dbReference>
<sequence>MATSLGANTYNRQNWEDAVSIKS</sequence>
<reference evidence="1" key="1">
    <citation type="journal article" date="2014" name="Nat. Commun.">
        <title>The rainbow trout genome provides novel insights into evolution after whole-genome duplication in vertebrates.</title>
        <authorList>
            <person name="Berthelot C."/>
            <person name="Brunet F."/>
            <person name="Chalopin D."/>
            <person name="Juanchich A."/>
            <person name="Bernard M."/>
            <person name="Noel B."/>
            <person name="Bento P."/>
            <person name="Da Silva C."/>
            <person name="Labadie K."/>
            <person name="Alberti A."/>
            <person name="Aury J.M."/>
            <person name="Louis A."/>
            <person name="Dehais P."/>
            <person name="Bardou P."/>
            <person name="Montfort J."/>
            <person name="Klopp C."/>
            <person name="Cabau C."/>
            <person name="Gaspin C."/>
            <person name="Thorgaard G.H."/>
            <person name="Boussaha M."/>
            <person name="Quillet E."/>
            <person name="Guyomard R."/>
            <person name="Galiana D."/>
            <person name="Bobe J."/>
            <person name="Volff J.N."/>
            <person name="Genet C."/>
            <person name="Wincker P."/>
            <person name="Jaillon O."/>
            <person name="Roest Crollius H."/>
            <person name="Guiguen Y."/>
        </authorList>
    </citation>
    <scope>NUCLEOTIDE SEQUENCE [LARGE SCALE GENOMIC DNA]</scope>
</reference>
<organism evidence="1 2">
    <name type="scientific">Oncorhynchus mykiss</name>
    <name type="common">Rainbow trout</name>
    <name type="synonym">Salmo gairdneri</name>
    <dbReference type="NCBI Taxonomy" id="8022"/>
    <lineage>
        <taxon>Eukaryota</taxon>
        <taxon>Metazoa</taxon>
        <taxon>Chordata</taxon>
        <taxon>Craniata</taxon>
        <taxon>Vertebrata</taxon>
        <taxon>Euteleostomi</taxon>
        <taxon>Actinopterygii</taxon>
        <taxon>Neopterygii</taxon>
        <taxon>Teleostei</taxon>
        <taxon>Protacanthopterygii</taxon>
        <taxon>Salmoniformes</taxon>
        <taxon>Salmonidae</taxon>
        <taxon>Salmoninae</taxon>
        <taxon>Oncorhynchus</taxon>
    </lineage>
</organism>
<evidence type="ECO:0000313" key="2">
    <source>
        <dbReference type="Proteomes" id="UP000193380"/>
    </source>
</evidence>
<proteinExistence type="predicted"/>
<reference evidence="1" key="2">
    <citation type="submission" date="2014-03" db="EMBL/GenBank/DDBJ databases">
        <authorList>
            <person name="Genoscope - CEA"/>
        </authorList>
    </citation>
    <scope>NUCLEOTIDE SEQUENCE</scope>
</reference>
<accession>A0A060YSH7</accession>
<name>A0A060YSH7_ONCMY</name>
<protein>
    <submittedName>
        <fullName evidence="1">Uncharacterized protein</fullName>
    </submittedName>
</protein>
<gene>
    <name evidence="1" type="ORF">GSONMT00028635001</name>
</gene>
<dbReference type="PaxDb" id="8022-A0A060YSH7"/>